<feature type="transmembrane region" description="Helical" evidence="2">
    <location>
        <begin position="92"/>
        <end position="112"/>
    </location>
</feature>
<feature type="signal peptide" evidence="3">
    <location>
        <begin position="1"/>
        <end position="24"/>
    </location>
</feature>
<feature type="chain" id="PRO_5046181928" evidence="3">
    <location>
        <begin position="25"/>
        <end position="191"/>
    </location>
</feature>
<sequence>MSPLPLPALGWFLLCLSLLHSLSSIRNFPSHNVLLALSCLLPPPESLQHTYFSTLGAFTALTIFFDIVWCAVNGPSITGAQAESASSAGTKFSFGVFIVAMLAKVPLGLAAAKMHMQLKEGGGAGGGAGAQAGGGAVMSPAHGKEGGGSSGYAATPSRYDPDPNTSGFMASPVREEHVEMSVMGTPGSGRR</sequence>
<evidence type="ECO:0000256" key="2">
    <source>
        <dbReference type="SAM" id="Phobius"/>
    </source>
</evidence>
<accession>A0ABQ6N4L4</accession>
<feature type="compositionally biased region" description="Gly residues" evidence="1">
    <location>
        <begin position="123"/>
        <end position="136"/>
    </location>
</feature>
<keyword evidence="5" id="KW-1185">Reference proteome</keyword>
<comment type="caution">
    <text evidence="4">The sequence shown here is derived from an EMBL/GenBank/DDBJ whole genome shotgun (WGS) entry which is preliminary data.</text>
</comment>
<keyword evidence="2" id="KW-0472">Membrane</keyword>
<keyword evidence="2" id="KW-1133">Transmembrane helix</keyword>
<name>A0ABQ6N4L4_9STRA</name>
<keyword evidence="3" id="KW-0732">Signal</keyword>
<gene>
    <name evidence="4" type="ORF">TeGR_g14595</name>
</gene>
<evidence type="ECO:0000256" key="1">
    <source>
        <dbReference type="SAM" id="MobiDB-lite"/>
    </source>
</evidence>
<organism evidence="4 5">
    <name type="scientific">Tetraparma gracilis</name>
    <dbReference type="NCBI Taxonomy" id="2962635"/>
    <lineage>
        <taxon>Eukaryota</taxon>
        <taxon>Sar</taxon>
        <taxon>Stramenopiles</taxon>
        <taxon>Ochrophyta</taxon>
        <taxon>Bolidophyceae</taxon>
        <taxon>Parmales</taxon>
        <taxon>Triparmaceae</taxon>
        <taxon>Tetraparma</taxon>
    </lineage>
</organism>
<keyword evidence="2" id="KW-0812">Transmembrane</keyword>
<protein>
    <submittedName>
        <fullName evidence="4">Uncharacterized protein</fullName>
    </submittedName>
</protein>
<proteinExistence type="predicted"/>
<feature type="region of interest" description="Disordered" evidence="1">
    <location>
        <begin position="123"/>
        <end position="191"/>
    </location>
</feature>
<evidence type="ECO:0000256" key="3">
    <source>
        <dbReference type="SAM" id="SignalP"/>
    </source>
</evidence>
<dbReference type="Proteomes" id="UP001165060">
    <property type="component" value="Unassembled WGS sequence"/>
</dbReference>
<dbReference type="EMBL" id="BRYB01000888">
    <property type="protein sequence ID" value="GMI39707.1"/>
    <property type="molecule type" value="Genomic_DNA"/>
</dbReference>
<evidence type="ECO:0000313" key="4">
    <source>
        <dbReference type="EMBL" id="GMI39707.1"/>
    </source>
</evidence>
<evidence type="ECO:0000313" key="5">
    <source>
        <dbReference type="Proteomes" id="UP001165060"/>
    </source>
</evidence>
<reference evidence="4 5" key="1">
    <citation type="journal article" date="2023" name="Commun. Biol.">
        <title>Genome analysis of Parmales, the sister group of diatoms, reveals the evolutionary specialization of diatoms from phago-mixotrophs to photoautotrophs.</title>
        <authorList>
            <person name="Ban H."/>
            <person name="Sato S."/>
            <person name="Yoshikawa S."/>
            <person name="Yamada K."/>
            <person name="Nakamura Y."/>
            <person name="Ichinomiya M."/>
            <person name="Sato N."/>
            <person name="Blanc-Mathieu R."/>
            <person name="Endo H."/>
            <person name="Kuwata A."/>
            <person name="Ogata H."/>
        </authorList>
    </citation>
    <scope>NUCLEOTIDE SEQUENCE [LARGE SCALE GENOMIC DNA]</scope>
</reference>
<feature type="transmembrane region" description="Helical" evidence="2">
    <location>
        <begin position="51"/>
        <end position="72"/>
    </location>
</feature>